<keyword evidence="3" id="KW-1185">Reference proteome</keyword>
<dbReference type="RefSeq" id="WP_345401385.1">
    <property type="nucleotide sequence ID" value="NZ_BAABLA010000105.1"/>
</dbReference>
<evidence type="ECO:0000313" key="2">
    <source>
        <dbReference type="EMBL" id="MFC6867027.1"/>
    </source>
</evidence>
<evidence type="ECO:0000259" key="1">
    <source>
        <dbReference type="Pfam" id="PF06974"/>
    </source>
</evidence>
<dbReference type="EMBL" id="JBHSXX010000001">
    <property type="protein sequence ID" value="MFC6867027.1"/>
    <property type="molecule type" value="Genomic_DNA"/>
</dbReference>
<comment type="caution">
    <text evidence="2">The sequence shown here is derived from an EMBL/GenBank/DDBJ whole genome shotgun (WGS) entry which is preliminary data.</text>
</comment>
<organism evidence="2 3">
    <name type="scientific">Haloechinothrix salitolerans</name>
    <dbReference type="NCBI Taxonomy" id="926830"/>
    <lineage>
        <taxon>Bacteria</taxon>
        <taxon>Bacillati</taxon>
        <taxon>Actinomycetota</taxon>
        <taxon>Actinomycetes</taxon>
        <taxon>Pseudonocardiales</taxon>
        <taxon>Pseudonocardiaceae</taxon>
        <taxon>Haloechinothrix</taxon>
    </lineage>
</organism>
<dbReference type="InterPro" id="IPR009721">
    <property type="entry name" value="O-acyltransferase_WSD1_C"/>
</dbReference>
<name>A0ABW2BVE7_9PSEU</name>
<evidence type="ECO:0000313" key="3">
    <source>
        <dbReference type="Proteomes" id="UP001596337"/>
    </source>
</evidence>
<feature type="domain" description="O-acyltransferase WSD1 C-terminal" evidence="1">
    <location>
        <begin position="5"/>
        <end position="73"/>
    </location>
</feature>
<sequence>MSKASNISGFGYPVYLAGVKVERMYPMRPRPGVAAMVTVVFYDETCCIGVNLDPAVIGDVAVFEDCLRSGFDEVVALAGCR</sequence>
<dbReference type="Pfam" id="PF06974">
    <property type="entry name" value="WS_DGAT_C"/>
    <property type="match status" value="1"/>
</dbReference>
<gene>
    <name evidence="2" type="ORF">ACFQGD_07700</name>
</gene>
<dbReference type="Proteomes" id="UP001596337">
    <property type="component" value="Unassembled WGS sequence"/>
</dbReference>
<protein>
    <submittedName>
        <fullName evidence="2">WS/DGAT domain-containing protein</fullName>
    </submittedName>
</protein>
<accession>A0ABW2BVE7</accession>
<reference evidence="3" key="1">
    <citation type="journal article" date="2019" name="Int. J. Syst. Evol. Microbiol.">
        <title>The Global Catalogue of Microorganisms (GCM) 10K type strain sequencing project: providing services to taxonomists for standard genome sequencing and annotation.</title>
        <authorList>
            <consortium name="The Broad Institute Genomics Platform"/>
            <consortium name="The Broad Institute Genome Sequencing Center for Infectious Disease"/>
            <person name="Wu L."/>
            <person name="Ma J."/>
        </authorList>
    </citation>
    <scope>NUCLEOTIDE SEQUENCE [LARGE SCALE GENOMIC DNA]</scope>
    <source>
        <strain evidence="3">KCTC 32255</strain>
    </source>
</reference>
<proteinExistence type="predicted"/>